<dbReference type="InterPro" id="IPR002933">
    <property type="entry name" value="Peptidase_M20"/>
</dbReference>
<dbReference type="AlphaFoldDB" id="A0A6J6S411"/>
<gene>
    <name evidence="7" type="ORF">UFOPK2788_00089</name>
</gene>
<keyword evidence="5" id="KW-0862">Zinc</keyword>
<protein>
    <submittedName>
        <fullName evidence="7">Unannotated protein</fullName>
    </submittedName>
</protein>
<dbReference type="GO" id="GO:0016787">
    <property type="term" value="F:hydrolase activity"/>
    <property type="evidence" value="ECO:0007669"/>
    <property type="project" value="UniProtKB-KW"/>
</dbReference>
<dbReference type="PANTHER" id="PTHR43808:SF8">
    <property type="entry name" value="PEPTIDASE M20 DIMERISATION DOMAIN-CONTAINING PROTEIN"/>
    <property type="match status" value="1"/>
</dbReference>
<comment type="similarity">
    <text evidence="2">Belongs to the peptidase M20A family.</text>
</comment>
<dbReference type="Gene3D" id="3.30.70.360">
    <property type="match status" value="1"/>
</dbReference>
<dbReference type="InterPro" id="IPR036264">
    <property type="entry name" value="Bact_exopeptidase_dim_dom"/>
</dbReference>
<evidence type="ECO:0000313" key="7">
    <source>
        <dbReference type="EMBL" id="CAB4729442.1"/>
    </source>
</evidence>
<keyword evidence="3" id="KW-0479">Metal-binding</keyword>
<keyword evidence="4" id="KW-0378">Hydrolase</keyword>
<dbReference type="PANTHER" id="PTHR43808">
    <property type="entry name" value="ACETYLORNITHINE DEACETYLASE"/>
    <property type="match status" value="1"/>
</dbReference>
<dbReference type="Gene3D" id="1.10.150.900">
    <property type="match status" value="1"/>
</dbReference>
<name>A0A6J6S411_9ZZZZ</name>
<organism evidence="7">
    <name type="scientific">freshwater metagenome</name>
    <dbReference type="NCBI Taxonomy" id="449393"/>
    <lineage>
        <taxon>unclassified sequences</taxon>
        <taxon>metagenomes</taxon>
        <taxon>ecological metagenomes</taxon>
    </lineage>
</organism>
<evidence type="ECO:0000256" key="4">
    <source>
        <dbReference type="ARBA" id="ARBA00022801"/>
    </source>
</evidence>
<dbReference type="FunFam" id="1.10.150.900:FF:000002">
    <property type="entry name" value="M20/M25/M40 family peptidase"/>
    <property type="match status" value="1"/>
</dbReference>
<dbReference type="GO" id="GO:0046872">
    <property type="term" value="F:metal ion binding"/>
    <property type="evidence" value="ECO:0007669"/>
    <property type="project" value="UniProtKB-KW"/>
</dbReference>
<comment type="cofactor">
    <cofactor evidence="1">
        <name>Zn(2+)</name>
        <dbReference type="ChEBI" id="CHEBI:29105"/>
    </cofactor>
</comment>
<dbReference type="SUPFAM" id="SSF53187">
    <property type="entry name" value="Zn-dependent exopeptidases"/>
    <property type="match status" value="1"/>
</dbReference>
<evidence type="ECO:0000256" key="3">
    <source>
        <dbReference type="ARBA" id="ARBA00022723"/>
    </source>
</evidence>
<dbReference type="InterPro" id="IPR011650">
    <property type="entry name" value="Peptidase_M20_dimer"/>
</dbReference>
<dbReference type="PIRSF" id="PIRSF036696">
    <property type="entry name" value="ACY-1"/>
    <property type="match status" value="1"/>
</dbReference>
<proteinExistence type="inferred from homology"/>
<accession>A0A6J6S411</accession>
<dbReference type="InterPro" id="IPR050072">
    <property type="entry name" value="Peptidase_M20A"/>
</dbReference>
<evidence type="ECO:0000256" key="1">
    <source>
        <dbReference type="ARBA" id="ARBA00001947"/>
    </source>
</evidence>
<dbReference type="SUPFAM" id="SSF55031">
    <property type="entry name" value="Bacterial exopeptidase dimerisation domain"/>
    <property type="match status" value="1"/>
</dbReference>
<dbReference type="Pfam" id="PF01546">
    <property type="entry name" value="Peptidase_M20"/>
    <property type="match status" value="1"/>
</dbReference>
<dbReference type="Pfam" id="PF07687">
    <property type="entry name" value="M20_dimer"/>
    <property type="match status" value="1"/>
</dbReference>
<evidence type="ECO:0000256" key="5">
    <source>
        <dbReference type="ARBA" id="ARBA00022833"/>
    </source>
</evidence>
<evidence type="ECO:0000259" key="6">
    <source>
        <dbReference type="Pfam" id="PF07687"/>
    </source>
</evidence>
<evidence type="ECO:0000256" key="2">
    <source>
        <dbReference type="ARBA" id="ARBA00006247"/>
    </source>
</evidence>
<dbReference type="Gene3D" id="3.40.630.10">
    <property type="entry name" value="Zn peptidases"/>
    <property type="match status" value="1"/>
</dbReference>
<dbReference type="NCBIfam" id="NF005913">
    <property type="entry name" value="PRK07906.1"/>
    <property type="match status" value="1"/>
</dbReference>
<feature type="domain" description="Peptidase M20 dimerisation" evidence="6">
    <location>
        <begin position="198"/>
        <end position="329"/>
    </location>
</feature>
<dbReference type="EMBL" id="CAEZYV010000007">
    <property type="protein sequence ID" value="CAB4729442.1"/>
    <property type="molecule type" value="Genomic_DNA"/>
</dbReference>
<reference evidence="7" key="1">
    <citation type="submission" date="2020-05" db="EMBL/GenBank/DDBJ databases">
        <authorList>
            <person name="Chiriac C."/>
            <person name="Salcher M."/>
            <person name="Ghai R."/>
            <person name="Kavagutti S V."/>
        </authorList>
    </citation>
    <scope>NUCLEOTIDE SEQUENCE</scope>
</reference>
<sequence>MASIDLEQLEAECISICQEMIRIPSVNHGEGVGDERAMADYVAAKLAEVGIKSELIVTGENRVNVVATIQGSDPQRAGLVVHGHLDVVPVNADDWSVDPFGGIIKDGYLWGRGAVDMKDMDAMILATVRAWARAKYVPPRNILLVFFADEEAGSEYGSRYLVANRPELFTGYTEAISEVGGFSVTITGDHRLYFIEGAQKGINWLQLKAKGEAGHGSFINPKNAVTKLSAAIARIGSYEWPQVETKTGAKFWSKIAELTGEKYDPTNVKPLLRHIGGAARMLGATIQNTANPTMLEAGYKANVIPQSATAVVDGRFLPGFENELLETITKLAGPDIEIEVLVRDKALEVDFAGPLVEAMKAAIAKFDPEGIPVPYLMSGGTDNKALSDLGIIGYGFSPVKLPPDLDFFALFHGVDERIPVDGLKFGVKVLNEFLQNC</sequence>